<dbReference type="AlphaFoldDB" id="A0A512DKC0"/>
<dbReference type="InterPro" id="IPR005801">
    <property type="entry name" value="ADC_synthase"/>
</dbReference>
<sequence>MRRSAVSQPAVLPPNGPAADSATRLLAEYTARSPLFFASPQGTLLAQEAFATVPKAAAGASPATLAQRVSRSLDEARKAGHPDPVAVRAVPFDLSAPARLMVARNLRSADRLSLRSAEFRYAAEYDKTLGLDRLMYRAAGSAETRREDLRRGNAGSAEACLIPMRAGPLLRGIDDGARTGPALPHDQSRHSVFLRYRHTAPHC</sequence>
<dbReference type="OrthoDB" id="9806579at2"/>
<dbReference type="EMBL" id="BJYZ01000003">
    <property type="protein sequence ID" value="GEO36917.1"/>
    <property type="molecule type" value="Genomic_DNA"/>
</dbReference>
<accession>A0A512DKC0</accession>
<dbReference type="RefSeq" id="WP_044426065.1">
    <property type="nucleotide sequence ID" value="NZ_BJYZ01000003.1"/>
</dbReference>
<name>A0A512DKC0_9PROT</name>
<organism evidence="1 2">
    <name type="scientific">Skermanella aerolata</name>
    <dbReference type="NCBI Taxonomy" id="393310"/>
    <lineage>
        <taxon>Bacteria</taxon>
        <taxon>Pseudomonadati</taxon>
        <taxon>Pseudomonadota</taxon>
        <taxon>Alphaproteobacteria</taxon>
        <taxon>Rhodospirillales</taxon>
        <taxon>Azospirillaceae</taxon>
        <taxon>Skermanella</taxon>
    </lineage>
</organism>
<protein>
    <submittedName>
        <fullName evidence="1">Uncharacterized protein</fullName>
    </submittedName>
</protein>
<gene>
    <name evidence="1" type="ORF">SAE02_10650</name>
</gene>
<comment type="caution">
    <text evidence="1">The sequence shown here is derived from an EMBL/GenBank/DDBJ whole genome shotgun (WGS) entry which is preliminary data.</text>
</comment>
<dbReference type="Proteomes" id="UP000321523">
    <property type="component" value="Unassembled WGS sequence"/>
</dbReference>
<reference evidence="1 2" key="1">
    <citation type="submission" date="2019-07" db="EMBL/GenBank/DDBJ databases">
        <title>Whole genome shotgun sequence of Skermanella aerolata NBRC 106429.</title>
        <authorList>
            <person name="Hosoyama A."/>
            <person name="Uohara A."/>
            <person name="Ohji S."/>
            <person name="Ichikawa N."/>
        </authorList>
    </citation>
    <scope>NUCLEOTIDE SEQUENCE [LARGE SCALE GENOMIC DNA]</scope>
    <source>
        <strain evidence="1 2">NBRC 106429</strain>
    </source>
</reference>
<keyword evidence="2" id="KW-1185">Reference proteome</keyword>
<dbReference type="Gene3D" id="3.60.120.10">
    <property type="entry name" value="Anthranilate synthase"/>
    <property type="match status" value="1"/>
</dbReference>
<proteinExistence type="predicted"/>
<evidence type="ECO:0000313" key="2">
    <source>
        <dbReference type="Proteomes" id="UP000321523"/>
    </source>
</evidence>
<evidence type="ECO:0000313" key="1">
    <source>
        <dbReference type="EMBL" id="GEO36917.1"/>
    </source>
</evidence>